<keyword evidence="2" id="KW-1185">Reference proteome</keyword>
<name>A0A150GF68_GONPE</name>
<reference evidence="2" key="1">
    <citation type="journal article" date="2016" name="Nat. Commun.">
        <title>The Gonium pectorale genome demonstrates co-option of cell cycle regulation during the evolution of multicellularity.</title>
        <authorList>
            <person name="Hanschen E.R."/>
            <person name="Marriage T.N."/>
            <person name="Ferris P.J."/>
            <person name="Hamaji T."/>
            <person name="Toyoda A."/>
            <person name="Fujiyama A."/>
            <person name="Neme R."/>
            <person name="Noguchi H."/>
            <person name="Minakuchi Y."/>
            <person name="Suzuki M."/>
            <person name="Kawai-Toyooka H."/>
            <person name="Smith D.R."/>
            <person name="Sparks H."/>
            <person name="Anderson J."/>
            <person name="Bakaric R."/>
            <person name="Luria V."/>
            <person name="Karger A."/>
            <person name="Kirschner M.W."/>
            <person name="Durand P.M."/>
            <person name="Michod R.E."/>
            <person name="Nozaki H."/>
            <person name="Olson B.J."/>
        </authorList>
    </citation>
    <scope>NUCLEOTIDE SEQUENCE [LARGE SCALE GENOMIC DNA]</scope>
    <source>
        <strain evidence="2">NIES-2863</strain>
    </source>
</reference>
<dbReference type="EMBL" id="LSYV01000028">
    <property type="protein sequence ID" value="KXZ48466.1"/>
    <property type="molecule type" value="Genomic_DNA"/>
</dbReference>
<dbReference type="Proteomes" id="UP000075714">
    <property type="component" value="Unassembled WGS sequence"/>
</dbReference>
<organism evidence="1 2">
    <name type="scientific">Gonium pectorale</name>
    <name type="common">Green alga</name>
    <dbReference type="NCBI Taxonomy" id="33097"/>
    <lineage>
        <taxon>Eukaryota</taxon>
        <taxon>Viridiplantae</taxon>
        <taxon>Chlorophyta</taxon>
        <taxon>core chlorophytes</taxon>
        <taxon>Chlorophyceae</taxon>
        <taxon>CS clade</taxon>
        <taxon>Chlamydomonadales</taxon>
        <taxon>Volvocaceae</taxon>
        <taxon>Gonium</taxon>
    </lineage>
</organism>
<dbReference type="AlphaFoldDB" id="A0A150GF68"/>
<sequence length="316" mass="34790">MTHLETTYAYGGYIRVMYDFALHPLWRKIEVLADNSTAVYQWQENVWPEGSTNEVKTFFCRSYEKASTGIAGFNASSVISYTYGGIDAIGDTLARRFELVVSQPSRKDGKSEALRIDYWDSTDGNMPLKFEFQHPDIGTVVVEVLEFRALNASSPEAAPAMFKPPPQDDPDFCLRSNTVPALSSPFMARGAVVSDTFGSPAVIEPIVIDGSMELDTCEKVIKGCVTIGVGLPKENWLVKTLGVELSIDLAKVCVGYNYAHRVFFIEGVLIFNVIVAKVELAAELDFSACCIWIASVSLEASIGITFFDIWITLGVT</sequence>
<evidence type="ECO:0000313" key="2">
    <source>
        <dbReference type="Proteomes" id="UP000075714"/>
    </source>
</evidence>
<protein>
    <submittedName>
        <fullName evidence="1">Uncharacterized protein</fullName>
    </submittedName>
</protein>
<proteinExistence type="predicted"/>
<comment type="caution">
    <text evidence="1">The sequence shown here is derived from an EMBL/GenBank/DDBJ whole genome shotgun (WGS) entry which is preliminary data.</text>
</comment>
<evidence type="ECO:0000313" key="1">
    <source>
        <dbReference type="EMBL" id="KXZ48466.1"/>
    </source>
</evidence>
<dbReference type="OrthoDB" id="549798at2759"/>
<accession>A0A150GF68</accession>
<gene>
    <name evidence="1" type="ORF">GPECTOR_27g636</name>
</gene>